<dbReference type="Proteomes" id="UP000191612">
    <property type="component" value="Unassembled WGS sequence"/>
</dbReference>
<dbReference type="Pfam" id="PF12874">
    <property type="entry name" value="zf-met"/>
    <property type="match status" value="2"/>
</dbReference>
<evidence type="ECO:0000259" key="2">
    <source>
        <dbReference type="PROSITE" id="PS50157"/>
    </source>
</evidence>
<reference evidence="4" key="1">
    <citation type="journal article" date="2017" name="Nat. Microbiol.">
        <title>Global analysis of biosynthetic gene clusters reveals vast potential of secondary metabolite production in Penicillium species.</title>
        <authorList>
            <person name="Nielsen J.C."/>
            <person name="Grijseels S."/>
            <person name="Prigent S."/>
            <person name="Ji B."/>
            <person name="Dainat J."/>
            <person name="Nielsen K.F."/>
            <person name="Frisvad J.C."/>
            <person name="Workman M."/>
            <person name="Nielsen J."/>
        </authorList>
    </citation>
    <scope>NUCLEOTIDE SEQUENCE [LARGE SCALE GENOMIC DNA]</scope>
    <source>
        <strain evidence="4">IBT 29525</strain>
    </source>
</reference>
<name>A0A1V6Q7J3_9EURO</name>
<comment type="caution">
    <text evidence="3">The sequence shown here is derived from an EMBL/GenBank/DDBJ whole genome shotgun (WGS) entry which is preliminary data.</text>
</comment>
<dbReference type="STRING" id="60172.A0A1V6Q7J3"/>
<keyword evidence="1" id="KW-0479">Metal-binding</keyword>
<gene>
    <name evidence="3" type="ORF">PENSOL_c104G04586</name>
</gene>
<dbReference type="PROSITE" id="PS50157">
    <property type="entry name" value="ZINC_FINGER_C2H2_2"/>
    <property type="match status" value="2"/>
</dbReference>
<accession>A0A1V6Q7J3</accession>
<dbReference type="GO" id="GO:0008270">
    <property type="term" value="F:zinc ion binding"/>
    <property type="evidence" value="ECO:0007669"/>
    <property type="project" value="UniProtKB-KW"/>
</dbReference>
<evidence type="ECO:0000256" key="1">
    <source>
        <dbReference type="PROSITE-ProRule" id="PRU00042"/>
    </source>
</evidence>
<dbReference type="EMBL" id="MDYO01000104">
    <property type="protein sequence ID" value="OQD85191.1"/>
    <property type="molecule type" value="Genomic_DNA"/>
</dbReference>
<feature type="domain" description="C2H2-type" evidence="2">
    <location>
        <begin position="109"/>
        <end position="135"/>
    </location>
</feature>
<dbReference type="AlphaFoldDB" id="A0A1V6Q7J3"/>
<feature type="domain" description="C2H2-type" evidence="2">
    <location>
        <begin position="167"/>
        <end position="197"/>
    </location>
</feature>
<proteinExistence type="predicted"/>
<dbReference type="PANTHER" id="PTHR38846:SF1">
    <property type="entry name" value="C3H1-TYPE DOMAIN-CONTAINING PROTEIN"/>
    <property type="match status" value="1"/>
</dbReference>
<dbReference type="InterPro" id="IPR013087">
    <property type="entry name" value="Znf_C2H2_type"/>
</dbReference>
<protein>
    <recommendedName>
        <fullName evidence="2">C2H2-type domain-containing protein</fullName>
    </recommendedName>
</protein>
<evidence type="ECO:0000313" key="4">
    <source>
        <dbReference type="Proteomes" id="UP000191612"/>
    </source>
</evidence>
<dbReference type="Gene3D" id="3.30.160.60">
    <property type="entry name" value="Classic Zinc Finger"/>
    <property type="match status" value="1"/>
</dbReference>
<dbReference type="SMART" id="SM00355">
    <property type="entry name" value="ZnF_C2H2"/>
    <property type="match status" value="3"/>
</dbReference>
<organism evidence="3 4">
    <name type="scientific">Penicillium solitum</name>
    <dbReference type="NCBI Taxonomy" id="60172"/>
    <lineage>
        <taxon>Eukaryota</taxon>
        <taxon>Fungi</taxon>
        <taxon>Dikarya</taxon>
        <taxon>Ascomycota</taxon>
        <taxon>Pezizomycotina</taxon>
        <taxon>Eurotiomycetes</taxon>
        <taxon>Eurotiomycetidae</taxon>
        <taxon>Eurotiales</taxon>
        <taxon>Aspergillaceae</taxon>
        <taxon>Penicillium</taxon>
    </lineage>
</organism>
<dbReference type="PANTHER" id="PTHR38846">
    <property type="entry name" value="C3H1-TYPE DOMAIN-CONTAINING PROTEIN"/>
    <property type="match status" value="1"/>
</dbReference>
<evidence type="ECO:0000313" key="3">
    <source>
        <dbReference type="EMBL" id="OQD85191.1"/>
    </source>
</evidence>
<keyword evidence="1" id="KW-0862">Zinc</keyword>
<sequence length="359" mass="40635">MLKIHQHMRHHFAVSFVTEALAVKLPLMIISRTRLRIPSHMSVNLVTGLLVAKVPWINMFKIHQRMRDHFAASFVIEASSSCELRDRSSGSQTALDDHVRDSPAHTITHECEPCNRSFGSQSALDQHVQNSPAHAVSFHCELGDRRFGSQIALDNHVQDSPAHTSTHECEPCNRTFGSKEALDQHIQYSKAHIAPPSTPLDEFFQSFAGFSYNPKLPPSESYAQLKRFYRWGQYDPEDKEAWGEYQSSLEAEVKMWFGAEDDLGAWHSLCRSIGIEPLPVTCKQAVKAVRGVFVNIIDLIAWARSGSTNNRVQRFSSLGELRKYTKKTKKIFHNQLDRGDGGNVVLRHLLRFIFSGNGQ</sequence>
<keyword evidence="1" id="KW-0863">Zinc-finger</keyword>
<keyword evidence="4" id="KW-1185">Reference proteome</keyword>